<dbReference type="PANTHER" id="PTHR34216">
    <property type="match status" value="1"/>
</dbReference>
<dbReference type="GO" id="GO:0005975">
    <property type="term" value="P:carbohydrate metabolic process"/>
    <property type="evidence" value="ECO:0007669"/>
    <property type="project" value="InterPro"/>
</dbReference>
<dbReference type="Gene3D" id="3.20.20.370">
    <property type="entry name" value="Glycoside hydrolase/deacetylase"/>
    <property type="match status" value="1"/>
</dbReference>
<evidence type="ECO:0000256" key="2">
    <source>
        <dbReference type="ARBA" id="ARBA00022729"/>
    </source>
</evidence>
<organism evidence="4">
    <name type="scientific">Telmatobacter sp. DSM 110680</name>
    <dbReference type="NCBI Taxonomy" id="3036704"/>
    <lineage>
        <taxon>Bacteria</taxon>
        <taxon>Pseudomonadati</taxon>
        <taxon>Acidobacteriota</taxon>
        <taxon>Terriglobia</taxon>
        <taxon>Terriglobales</taxon>
        <taxon>Acidobacteriaceae</taxon>
        <taxon>Telmatobacter</taxon>
    </lineage>
</organism>
<dbReference type="SUPFAM" id="SSF88713">
    <property type="entry name" value="Glycoside hydrolase/deacetylase"/>
    <property type="match status" value="1"/>
</dbReference>
<dbReference type="PANTHER" id="PTHR34216:SF3">
    <property type="entry name" value="POLY-BETA-1,6-N-ACETYL-D-GLUCOSAMINE N-DEACETYLASE"/>
    <property type="match status" value="1"/>
</dbReference>
<dbReference type="AlphaFoldDB" id="A0AAU7DEW4"/>
<name>A0AAU7DEW4_9BACT</name>
<dbReference type="InterPro" id="IPR002509">
    <property type="entry name" value="NODB_dom"/>
</dbReference>
<dbReference type="InterPro" id="IPR051398">
    <property type="entry name" value="Polysacch_Deacetylase"/>
</dbReference>
<dbReference type="PROSITE" id="PS51677">
    <property type="entry name" value="NODB"/>
    <property type="match status" value="1"/>
</dbReference>
<gene>
    <name evidence="4" type="ORF">P8935_13685</name>
</gene>
<dbReference type="CDD" id="cd10971">
    <property type="entry name" value="CE4_DAC_u2_5s"/>
    <property type="match status" value="1"/>
</dbReference>
<dbReference type="InterPro" id="IPR011330">
    <property type="entry name" value="Glyco_hydro/deAcase_b/a-brl"/>
</dbReference>
<feature type="domain" description="NodB homology" evidence="3">
    <location>
        <begin position="65"/>
        <end position="312"/>
    </location>
</feature>
<accession>A0AAU7DEW4</accession>
<evidence type="ECO:0000256" key="1">
    <source>
        <dbReference type="ARBA" id="ARBA00004613"/>
    </source>
</evidence>
<keyword evidence="2" id="KW-0732">Signal</keyword>
<protein>
    <submittedName>
        <fullName evidence="4">Polysaccharide deacetylase family protein</fullName>
    </submittedName>
</protein>
<dbReference type="Pfam" id="PF01522">
    <property type="entry name" value="Polysacc_deac_1"/>
    <property type="match status" value="2"/>
</dbReference>
<dbReference type="EMBL" id="CP121196">
    <property type="protein sequence ID" value="XBH15620.1"/>
    <property type="molecule type" value="Genomic_DNA"/>
</dbReference>
<dbReference type="GO" id="GO:0005576">
    <property type="term" value="C:extracellular region"/>
    <property type="evidence" value="ECO:0007669"/>
    <property type="project" value="UniProtKB-SubCell"/>
</dbReference>
<dbReference type="RefSeq" id="WP_348260854.1">
    <property type="nucleotide sequence ID" value="NZ_CP121196.1"/>
</dbReference>
<evidence type="ECO:0000259" key="3">
    <source>
        <dbReference type="PROSITE" id="PS51677"/>
    </source>
</evidence>
<comment type="subcellular location">
    <subcellularLocation>
        <location evidence="1">Secreted</location>
    </subcellularLocation>
</comment>
<evidence type="ECO:0000313" key="4">
    <source>
        <dbReference type="EMBL" id="XBH15620.1"/>
    </source>
</evidence>
<proteinExistence type="predicted"/>
<reference evidence="4" key="1">
    <citation type="submission" date="2023-03" db="EMBL/GenBank/DDBJ databases">
        <title>Edaphobacter sp.</title>
        <authorList>
            <person name="Huber K.J."/>
            <person name="Papendorf J."/>
            <person name="Pilke C."/>
            <person name="Bunk B."/>
            <person name="Sproeer C."/>
            <person name="Pester M."/>
        </authorList>
    </citation>
    <scope>NUCLEOTIDE SEQUENCE</scope>
    <source>
        <strain evidence="4">DSM 110680</strain>
    </source>
</reference>
<sequence>MDRKVTIVMYHYVRNLERSRYPGIKGLSVERFCRQLDYIQINYTPISVDDLLAALACEKNELPPNPILLTFDDGYVDHFANVFPQLDSRGIKACFYPSARPTLEHRVLDVNKIQFLLASVSDAGILLDEVFSSLAEFRAEYQLKTREEYLRVERVKHRYDSGEVSVVKSLLQHELPGAVREEVVRRLFAKFVTADEAAFACELYMSVDQIACLRRYGMHIGNHGFSHVWLNRVPADVQSFEIDRSLQFLNKVGIEGDQWTMCYPYGGYNDSVLQILKARRCRLGFAVENRVADLKVDDPLTLPRIDTNDLPS</sequence>
<dbReference type="GO" id="GO:0016810">
    <property type="term" value="F:hydrolase activity, acting on carbon-nitrogen (but not peptide) bonds"/>
    <property type="evidence" value="ECO:0007669"/>
    <property type="project" value="InterPro"/>
</dbReference>